<dbReference type="PROSITE" id="PS00211">
    <property type="entry name" value="ABC_TRANSPORTER_1"/>
    <property type="match status" value="1"/>
</dbReference>
<dbReference type="PROSITE" id="PS50893">
    <property type="entry name" value="ABC_TRANSPORTER_2"/>
    <property type="match status" value="1"/>
</dbReference>
<organism evidence="6 7">
    <name type="scientific">Murimonas intestini</name>
    <dbReference type="NCBI Taxonomy" id="1337051"/>
    <lineage>
        <taxon>Bacteria</taxon>
        <taxon>Bacillati</taxon>
        <taxon>Bacillota</taxon>
        <taxon>Clostridia</taxon>
        <taxon>Lachnospirales</taxon>
        <taxon>Lachnospiraceae</taxon>
        <taxon>Murimonas</taxon>
    </lineage>
</organism>
<keyword evidence="4 6" id="KW-0067">ATP-binding</keyword>
<dbReference type="Pfam" id="PF00005">
    <property type="entry name" value="ABC_tran"/>
    <property type="match status" value="1"/>
</dbReference>
<dbReference type="EMBL" id="QGGY01000018">
    <property type="protein sequence ID" value="PWJ72463.1"/>
    <property type="molecule type" value="Genomic_DNA"/>
</dbReference>
<dbReference type="InterPro" id="IPR003439">
    <property type="entry name" value="ABC_transporter-like_ATP-bd"/>
</dbReference>
<keyword evidence="3" id="KW-0547">Nucleotide-binding</keyword>
<reference evidence="6 7" key="1">
    <citation type="submission" date="2018-05" db="EMBL/GenBank/DDBJ databases">
        <authorList>
            <person name="Goeker M."/>
            <person name="Huntemann M."/>
            <person name="Clum A."/>
            <person name="Pillay M."/>
            <person name="Palaniappan K."/>
            <person name="Varghese N."/>
            <person name="Mikhailova N."/>
            <person name="Stamatis D."/>
            <person name="Reddy T."/>
            <person name="Daum C."/>
            <person name="Shapiro N."/>
            <person name="Ivanova N."/>
            <person name="Kyrpides N."/>
            <person name="Woyke T."/>
        </authorList>
    </citation>
    <scope>NUCLEOTIDE SEQUENCE [LARGE SCALE GENOMIC DNA]</scope>
    <source>
        <strain evidence="6 7">DSM 26524</strain>
    </source>
</reference>
<evidence type="ECO:0000256" key="4">
    <source>
        <dbReference type="ARBA" id="ARBA00022840"/>
    </source>
</evidence>
<dbReference type="CDD" id="cd03255">
    <property type="entry name" value="ABC_MJ0796_LolCDE_FtsE"/>
    <property type="match status" value="1"/>
</dbReference>
<comment type="caution">
    <text evidence="6">The sequence shown here is derived from an EMBL/GenBank/DDBJ whole genome shotgun (WGS) entry which is preliminary data.</text>
</comment>
<protein>
    <submittedName>
        <fullName evidence="6">ABC transport system ATP-binding protein</fullName>
    </submittedName>
</protein>
<dbReference type="PANTHER" id="PTHR24220">
    <property type="entry name" value="IMPORT ATP-BINDING PROTEIN"/>
    <property type="match status" value="1"/>
</dbReference>
<gene>
    <name evidence="6" type="ORF">C7383_11874</name>
</gene>
<dbReference type="InterPro" id="IPR015854">
    <property type="entry name" value="ABC_transpr_LolD-like"/>
</dbReference>
<evidence type="ECO:0000313" key="7">
    <source>
        <dbReference type="Proteomes" id="UP000245412"/>
    </source>
</evidence>
<comment type="similarity">
    <text evidence="1">Belongs to the ABC transporter superfamily.</text>
</comment>
<sequence length="228" mass="24641">MAVLSLKNVGYTYEKTTKPIFQGLNADFERGKVYCIVGRSGAGKTSLLSLLAGLDTCTEGAILYEGEDLRRLDRDDYRAGKIGVVFQSYNLLLNKTALENIELSMAISGVSHKNNRSCALALLESVGIDEETAGRRVLGLSGGEQQRVGIARALSHDPNLLLADEPSGNLDRETERDVMKILTNLAHVQDKCVIIVTHSQKITRCADEIWGLNKGGGLVYMGKGGEAG</sequence>
<dbReference type="InterPro" id="IPR017911">
    <property type="entry name" value="MacB-like_ATP-bd"/>
</dbReference>
<dbReference type="InterPro" id="IPR027417">
    <property type="entry name" value="P-loop_NTPase"/>
</dbReference>
<evidence type="ECO:0000259" key="5">
    <source>
        <dbReference type="PROSITE" id="PS50893"/>
    </source>
</evidence>
<dbReference type="SMART" id="SM00382">
    <property type="entry name" value="AAA"/>
    <property type="match status" value="1"/>
</dbReference>
<evidence type="ECO:0000256" key="1">
    <source>
        <dbReference type="ARBA" id="ARBA00005417"/>
    </source>
</evidence>
<proteinExistence type="inferred from homology"/>
<dbReference type="GO" id="GO:0016887">
    <property type="term" value="F:ATP hydrolysis activity"/>
    <property type="evidence" value="ECO:0007669"/>
    <property type="project" value="InterPro"/>
</dbReference>
<dbReference type="GO" id="GO:0022857">
    <property type="term" value="F:transmembrane transporter activity"/>
    <property type="evidence" value="ECO:0007669"/>
    <property type="project" value="TreeGrafter"/>
</dbReference>
<name>A0AB73SYJ7_9FIRM</name>
<dbReference type="PANTHER" id="PTHR24220:SF689">
    <property type="entry name" value="LIPOPROTEIN-RELEASING SYSTEM ATP-BINDING PROTEIN LOLD"/>
    <property type="match status" value="1"/>
</dbReference>
<dbReference type="AlphaFoldDB" id="A0AB73SYJ7"/>
<feature type="domain" description="ABC transporter" evidence="5">
    <location>
        <begin position="4"/>
        <end position="227"/>
    </location>
</feature>
<dbReference type="GO" id="GO:0005886">
    <property type="term" value="C:plasma membrane"/>
    <property type="evidence" value="ECO:0007669"/>
    <property type="project" value="TreeGrafter"/>
</dbReference>
<dbReference type="InterPro" id="IPR017871">
    <property type="entry name" value="ABC_transporter-like_CS"/>
</dbReference>
<dbReference type="SUPFAM" id="SSF52540">
    <property type="entry name" value="P-loop containing nucleoside triphosphate hydrolases"/>
    <property type="match status" value="1"/>
</dbReference>
<dbReference type="RefSeq" id="WP_109748462.1">
    <property type="nucleotide sequence ID" value="NZ_CABJAT010000011.1"/>
</dbReference>
<evidence type="ECO:0000313" key="6">
    <source>
        <dbReference type="EMBL" id="PWJ72463.1"/>
    </source>
</evidence>
<keyword evidence="2" id="KW-0813">Transport</keyword>
<evidence type="ECO:0000256" key="2">
    <source>
        <dbReference type="ARBA" id="ARBA00022448"/>
    </source>
</evidence>
<keyword evidence="7" id="KW-1185">Reference proteome</keyword>
<dbReference type="Proteomes" id="UP000245412">
    <property type="component" value="Unassembled WGS sequence"/>
</dbReference>
<dbReference type="InterPro" id="IPR003593">
    <property type="entry name" value="AAA+_ATPase"/>
</dbReference>
<accession>A0AB73SYJ7</accession>
<evidence type="ECO:0000256" key="3">
    <source>
        <dbReference type="ARBA" id="ARBA00022741"/>
    </source>
</evidence>
<dbReference type="GO" id="GO:0005524">
    <property type="term" value="F:ATP binding"/>
    <property type="evidence" value="ECO:0007669"/>
    <property type="project" value="UniProtKB-KW"/>
</dbReference>
<dbReference type="Gene3D" id="3.40.50.300">
    <property type="entry name" value="P-loop containing nucleotide triphosphate hydrolases"/>
    <property type="match status" value="1"/>
</dbReference>